<dbReference type="SUPFAM" id="SSF47473">
    <property type="entry name" value="EF-hand"/>
    <property type="match status" value="1"/>
</dbReference>
<dbReference type="GO" id="GO:0005509">
    <property type="term" value="F:calcium ion binding"/>
    <property type="evidence" value="ECO:0007669"/>
    <property type="project" value="InterPro"/>
</dbReference>
<feature type="domain" description="EF-hand" evidence="3">
    <location>
        <begin position="155"/>
        <end position="190"/>
    </location>
</feature>
<dbReference type="OrthoDB" id="26525at2759"/>
<proteinExistence type="predicted"/>
<dbReference type="FunFam" id="1.10.238.10:FF:000003">
    <property type="entry name" value="Calmodulin A"/>
    <property type="match status" value="1"/>
</dbReference>
<name>A0A834HFJ3_RHOSS</name>
<accession>A0A834HFJ3</accession>
<reference evidence="4" key="1">
    <citation type="submission" date="2019-11" db="EMBL/GenBank/DDBJ databases">
        <authorList>
            <person name="Liu Y."/>
            <person name="Hou J."/>
            <person name="Li T.-Q."/>
            <person name="Guan C.-H."/>
            <person name="Wu X."/>
            <person name="Wu H.-Z."/>
            <person name="Ling F."/>
            <person name="Zhang R."/>
            <person name="Shi X.-G."/>
            <person name="Ren J.-P."/>
            <person name="Chen E.-F."/>
            <person name="Sun J.-M."/>
        </authorList>
    </citation>
    <scope>NUCLEOTIDE SEQUENCE</scope>
    <source>
        <strain evidence="4">Adult_tree_wgs_1</strain>
        <tissue evidence="4">Leaves</tissue>
    </source>
</reference>
<protein>
    <recommendedName>
        <fullName evidence="3">EF-hand domain-containing protein</fullName>
    </recommendedName>
</protein>
<evidence type="ECO:0000313" key="5">
    <source>
        <dbReference type="Proteomes" id="UP000626092"/>
    </source>
</evidence>
<keyword evidence="1" id="KW-0479">Metal-binding</keyword>
<dbReference type="Pfam" id="PF13202">
    <property type="entry name" value="EF-hand_5"/>
    <property type="match status" value="1"/>
</dbReference>
<dbReference type="Proteomes" id="UP000626092">
    <property type="component" value="Unassembled WGS sequence"/>
</dbReference>
<dbReference type="CDD" id="cd00051">
    <property type="entry name" value="EFh"/>
    <property type="match status" value="1"/>
</dbReference>
<dbReference type="PROSITE" id="PS50222">
    <property type="entry name" value="EF_HAND_2"/>
    <property type="match status" value="1"/>
</dbReference>
<comment type="caution">
    <text evidence="4">The sequence shown here is derived from an EMBL/GenBank/DDBJ whole genome shotgun (WGS) entry which is preliminary data.</text>
</comment>
<gene>
    <name evidence="4" type="ORF">RHSIM_Rhsim01G0064600</name>
</gene>
<sequence>MMVNPEENSNWLVDYGVVENIPVPGGDLPSLKPGYGRHGEVIKSEVEVLKVGKGEEETAIRMDGALEPIAAKVESNYLTRLVVTIDPVPRTTIRTLFPGLHLWKRSITIPRRKGKITFKLQQRRGLFLSAELGIKFDSNDDGKISASEFTAVRRRSKQGVHYAFDLYDKDGNVLISVKELHVVMKSLRDKCSLTDCSRMIASVNVDGCVNFEEFKKMMKV</sequence>
<keyword evidence="5" id="KW-1185">Reference proteome</keyword>
<dbReference type="Pfam" id="PF13499">
    <property type="entry name" value="EF-hand_7"/>
    <property type="match status" value="1"/>
</dbReference>
<evidence type="ECO:0000256" key="1">
    <source>
        <dbReference type="ARBA" id="ARBA00022723"/>
    </source>
</evidence>
<dbReference type="InterPro" id="IPR039647">
    <property type="entry name" value="EF_hand_pair_protein_CML-like"/>
</dbReference>
<evidence type="ECO:0000313" key="4">
    <source>
        <dbReference type="EMBL" id="KAF7153646.1"/>
    </source>
</evidence>
<dbReference type="InterPro" id="IPR002048">
    <property type="entry name" value="EF_hand_dom"/>
</dbReference>
<dbReference type="EMBL" id="WJXA01000001">
    <property type="protein sequence ID" value="KAF7153646.1"/>
    <property type="molecule type" value="Genomic_DNA"/>
</dbReference>
<evidence type="ECO:0000256" key="2">
    <source>
        <dbReference type="ARBA" id="ARBA00022737"/>
    </source>
</evidence>
<dbReference type="InterPro" id="IPR011992">
    <property type="entry name" value="EF-hand-dom_pair"/>
</dbReference>
<dbReference type="PANTHER" id="PTHR10891">
    <property type="entry name" value="EF-HAND CALCIUM-BINDING DOMAIN CONTAINING PROTEIN"/>
    <property type="match status" value="1"/>
</dbReference>
<dbReference type="Gene3D" id="1.10.238.10">
    <property type="entry name" value="EF-hand"/>
    <property type="match status" value="1"/>
</dbReference>
<keyword evidence="2" id="KW-0677">Repeat</keyword>
<organism evidence="4 5">
    <name type="scientific">Rhododendron simsii</name>
    <name type="common">Sims's rhododendron</name>
    <dbReference type="NCBI Taxonomy" id="118357"/>
    <lineage>
        <taxon>Eukaryota</taxon>
        <taxon>Viridiplantae</taxon>
        <taxon>Streptophyta</taxon>
        <taxon>Embryophyta</taxon>
        <taxon>Tracheophyta</taxon>
        <taxon>Spermatophyta</taxon>
        <taxon>Magnoliopsida</taxon>
        <taxon>eudicotyledons</taxon>
        <taxon>Gunneridae</taxon>
        <taxon>Pentapetalae</taxon>
        <taxon>asterids</taxon>
        <taxon>Ericales</taxon>
        <taxon>Ericaceae</taxon>
        <taxon>Ericoideae</taxon>
        <taxon>Rhodoreae</taxon>
        <taxon>Rhododendron</taxon>
    </lineage>
</organism>
<dbReference type="AlphaFoldDB" id="A0A834HFJ3"/>
<evidence type="ECO:0000259" key="3">
    <source>
        <dbReference type="PROSITE" id="PS50222"/>
    </source>
</evidence>